<name>A0ABW6GFU8_9ACTN</name>
<accession>A0ABW6GFU8</accession>
<sequence>MSTVAYADDAVRAEILAVEERRCAALLAVDLPALDELFDPTLVHTHAPGVTHDKAQLLEHVATRRAYLDIARGPLTIRLLGPDVAVVTGRIRNRLDSPDGTERTVRGQVIQVLRRCADGAWRYVSFQMTPDGEHVWPATDAEKASVADTAIELVEQEG</sequence>
<dbReference type="SUPFAM" id="SSF54427">
    <property type="entry name" value="NTF2-like"/>
    <property type="match status" value="1"/>
</dbReference>
<evidence type="ECO:0000313" key="3">
    <source>
        <dbReference type="Proteomes" id="UP001599542"/>
    </source>
</evidence>
<reference evidence="2 3" key="1">
    <citation type="submission" date="2024-09" db="EMBL/GenBank/DDBJ databases">
        <title>The Natural Products Discovery Center: Release of the First 8490 Sequenced Strains for Exploring Actinobacteria Biosynthetic Diversity.</title>
        <authorList>
            <person name="Kalkreuter E."/>
            <person name="Kautsar S.A."/>
            <person name="Yang D."/>
            <person name="Bader C.D."/>
            <person name="Teijaro C.N."/>
            <person name="Fluegel L."/>
            <person name="Davis C.M."/>
            <person name="Simpson J.R."/>
            <person name="Lauterbach L."/>
            <person name="Steele A.D."/>
            <person name="Gui C."/>
            <person name="Meng S."/>
            <person name="Li G."/>
            <person name="Viehrig K."/>
            <person name="Ye F."/>
            <person name="Su P."/>
            <person name="Kiefer A.F."/>
            <person name="Nichols A."/>
            <person name="Cepeda A.J."/>
            <person name="Yan W."/>
            <person name="Fan B."/>
            <person name="Jiang Y."/>
            <person name="Adhikari A."/>
            <person name="Zheng C.-J."/>
            <person name="Schuster L."/>
            <person name="Cowan T.M."/>
            <person name="Smanski M.J."/>
            <person name="Chevrette M.G."/>
            <person name="De Carvalho L.P.S."/>
            <person name="Shen B."/>
        </authorList>
    </citation>
    <scope>NUCLEOTIDE SEQUENCE [LARGE SCALE GENOMIC DNA]</scope>
    <source>
        <strain evidence="2 3">NPDC058753</strain>
    </source>
</reference>
<gene>
    <name evidence="2" type="ORF">ACFW6T_06320</name>
</gene>
<dbReference type="EMBL" id="JBHYPX010000008">
    <property type="protein sequence ID" value="MFE1351591.1"/>
    <property type="molecule type" value="Genomic_DNA"/>
</dbReference>
<proteinExistence type="predicted"/>
<dbReference type="Pfam" id="PF14534">
    <property type="entry name" value="DUF4440"/>
    <property type="match status" value="1"/>
</dbReference>
<evidence type="ECO:0000259" key="1">
    <source>
        <dbReference type="Pfam" id="PF14534"/>
    </source>
</evidence>
<keyword evidence="3" id="KW-1185">Reference proteome</keyword>
<dbReference type="InterPro" id="IPR032710">
    <property type="entry name" value="NTF2-like_dom_sf"/>
</dbReference>
<dbReference type="RefSeq" id="WP_380327808.1">
    <property type="nucleotide sequence ID" value="NZ_JBHYPW010000042.1"/>
</dbReference>
<dbReference type="Proteomes" id="UP001599542">
    <property type="component" value="Unassembled WGS sequence"/>
</dbReference>
<dbReference type="Gene3D" id="3.10.450.50">
    <property type="match status" value="1"/>
</dbReference>
<comment type="caution">
    <text evidence="2">The sequence shown here is derived from an EMBL/GenBank/DDBJ whole genome shotgun (WGS) entry which is preliminary data.</text>
</comment>
<dbReference type="InterPro" id="IPR027843">
    <property type="entry name" value="DUF4440"/>
</dbReference>
<protein>
    <submittedName>
        <fullName evidence="2">Nuclear transport factor 2 family protein</fullName>
    </submittedName>
</protein>
<feature type="domain" description="DUF4440" evidence="1">
    <location>
        <begin position="15"/>
        <end position="122"/>
    </location>
</feature>
<organism evidence="2 3">
    <name type="scientific">Kitasatospora phosalacinea</name>
    <dbReference type="NCBI Taxonomy" id="2065"/>
    <lineage>
        <taxon>Bacteria</taxon>
        <taxon>Bacillati</taxon>
        <taxon>Actinomycetota</taxon>
        <taxon>Actinomycetes</taxon>
        <taxon>Kitasatosporales</taxon>
        <taxon>Streptomycetaceae</taxon>
        <taxon>Kitasatospora</taxon>
    </lineage>
</organism>
<evidence type="ECO:0000313" key="2">
    <source>
        <dbReference type="EMBL" id="MFE1351591.1"/>
    </source>
</evidence>